<keyword evidence="15" id="KW-1185">Reference proteome</keyword>
<keyword evidence="4 10" id="KW-0808">Transferase</keyword>
<dbReference type="Gene3D" id="3.40.50.300">
    <property type="entry name" value="P-loop containing nucleotide triphosphate hydrolases"/>
    <property type="match status" value="1"/>
</dbReference>
<dbReference type="RefSeq" id="WP_016443701.1">
    <property type="nucleotide sequence ID" value="NZ_KE150266.1"/>
</dbReference>
<dbReference type="InterPro" id="IPR039657">
    <property type="entry name" value="Dimethylallyltransferase"/>
</dbReference>
<dbReference type="EC" id="2.5.1.75" evidence="10"/>
<dbReference type="AlphaFoldDB" id="A0A9W5VW65"/>
<comment type="caution">
    <text evidence="10">Lacks conserved residue(s) required for the propagation of feature annotation.</text>
</comment>
<dbReference type="PANTHER" id="PTHR11088">
    <property type="entry name" value="TRNA DIMETHYLALLYLTRANSFERASE"/>
    <property type="match status" value="1"/>
</dbReference>
<dbReference type="PANTHER" id="PTHR11088:SF60">
    <property type="entry name" value="TRNA DIMETHYLALLYLTRANSFERASE"/>
    <property type="match status" value="1"/>
</dbReference>
<dbReference type="InterPro" id="IPR027417">
    <property type="entry name" value="P-loop_NTPase"/>
</dbReference>
<dbReference type="GO" id="GO:0005524">
    <property type="term" value="F:ATP binding"/>
    <property type="evidence" value="ECO:0007669"/>
    <property type="project" value="UniProtKB-UniRule"/>
</dbReference>
<evidence type="ECO:0000256" key="9">
    <source>
        <dbReference type="ARBA" id="ARBA00049563"/>
    </source>
</evidence>
<dbReference type="EMBL" id="AGWN01000001">
    <property type="protein sequence ID" value="EPD30589.1"/>
    <property type="molecule type" value="Genomic_DNA"/>
</dbReference>
<dbReference type="FunFam" id="1.10.20.140:FF:000001">
    <property type="entry name" value="tRNA dimethylallyltransferase"/>
    <property type="match status" value="1"/>
</dbReference>
<evidence type="ECO:0000256" key="1">
    <source>
        <dbReference type="ARBA" id="ARBA00001946"/>
    </source>
</evidence>
<dbReference type="InterPro" id="IPR018022">
    <property type="entry name" value="IPT"/>
</dbReference>
<evidence type="ECO:0000256" key="8">
    <source>
        <dbReference type="ARBA" id="ARBA00022842"/>
    </source>
</evidence>
<gene>
    <name evidence="10" type="primary">miaA</name>
    <name evidence="14" type="ORF">HMPREF9238_00335</name>
</gene>
<evidence type="ECO:0000256" key="13">
    <source>
        <dbReference type="RuleBase" id="RU003785"/>
    </source>
</evidence>
<dbReference type="SUPFAM" id="SSF52540">
    <property type="entry name" value="P-loop containing nucleoside triphosphate hydrolases"/>
    <property type="match status" value="2"/>
</dbReference>
<evidence type="ECO:0000256" key="3">
    <source>
        <dbReference type="ARBA" id="ARBA00005842"/>
    </source>
</evidence>
<evidence type="ECO:0000256" key="12">
    <source>
        <dbReference type="RuleBase" id="RU003784"/>
    </source>
</evidence>
<name>A0A9W5VW65_9ACTO</name>
<keyword evidence="5 10" id="KW-0819">tRNA processing</keyword>
<dbReference type="Gene3D" id="1.10.20.140">
    <property type="match status" value="1"/>
</dbReference>
<organism evidence="14 15">
    <name type="scientific">Gleimia europaea ACS-120-V-Col10b</name>
    <dbReference type="NCBI Taxonomy" id="883069"/>
    <lineage>
        <taxon>Bacteria</taxon>
        <taxon>Bacillati</taxon>
        <taxon>Actinomycetota</taxon>
        <taxon>Actinomycetes</taxon>
        <taxon>Actinomycetales</taxon>
        <taxon>Actinomycetaceae</taxon>
        <taxon>Gleimia</taxon>
    </lineage>
</organism>
<comment type="catalytic activity">
    <reaction evidence="9 10 11">
        <text>adenosine(37) in tRNA + dimethylallyl diphosphate = N(6)-dimethylallyladenosine(37) in tRNA + diphosphate</text>
        <dbReference type="Rhea" id="RHEA:26482"/>
        <dbReference type="Rhea" id="RHEA-COMP:10162"/>
        <dbReference type="Rhea" id="RHEA-COMP:10375"/>
        <dbReference type="ChEBI" id="CHEBI:33019"/>
        <dbReference type="ChEBI" id="CHEBI:57623"/>
        <dbReference type="ChEBI" id="CHEBI:74411"/>
        <dbReference type="ChEBI" id="CHEBI:74415"/>
        <dbReference type="EC" id="2.5.1.75"/>
    </reaction>
</comment>
<keyword evidence="7 10" id="KW-0067">ATP-binding</keyword>
<evidence type="ECO:0000313" key="14">
    <source>
        <dbReference type="EMBL" id="EPD30589.1"/>
    </source>
</evidence>
<evidence type="ECO:0000256" key="4">
    <source>
        <dbReference type="ARBA" id="ARBA00022679"/>
    </source>
</evidence>
<comment type="function">
    <text evidence="2 10 12">Catalyzes the transfer of a dimethylallyl group onto the adenine at position 37 in tRNAs that read codons beginning with uridine, leading to the formation of N6-(dimethylallyl)adenosine (i(6)A).</text>
</comment>
<evidence type="ECO:0000256" key="10">
    <source>
        <dbReference type="HAMAP-Rule" id="MF_00185"/>
    </source>
</evidence>
<dbReference type="Pfam" id="PF01715">
    <property type="entry name" value="IPPT"/>
    <property type="match status" value="1"/>
</dbReference>
<evidence type="ECO:0000313" key="15">
    <source>
        <dbReference type="Proteomes" id="UP000014387"/>
    </source>
</evidence>
<keyword evidence="8 10" id="KW-0460">Magnesium</keyword>
<dbReference type="GO" id="GO:0052381">
    <property type="term" value="F:tRNA dimethylallyltransferase activity"/>
    <property type="evidence" value="ECO:0007669"/>
    <property type="project" value="UniProtKB-UniRule"/>
</dbReference>
<feature type="binding site" evidence="10">
    <location>
        <begin position="8"/>
        <end position="15"/>
    </location>
    <ligand>
        <name>ATP</name>
        <dbReference type="ChEBI" id="CHEBI:30616"/>
    </ligand>
</feature>
<dbReference type="Proteomes" id="UP000014387">
    <property type="component" value="Unassembled WGS sequence"/>
</dbReference>
<protein>
    <recommendedName>
        <fullName evidence="10">tRNA dimethylallyltransferase</fullName>
        <ecNumber evidence="10">2.5.1.75</ecNumber>
    </recommendedName>
    <alternativeName>
        <fullName evidence="10">Dimethylallyl diphosphate:tRNA dimethylallyltransferase</fullName>
        <shortName evidence="10">DMAPP:tRNA dimethylallyltransferase</shortName>
        <shortName evidence="10">DMATase</shortName>
    </alternativeName>
    <alternativeName>
        <fullName evidence="10">Isopentenyl-diphosphate:tRNA isopentenyltransferase</fullName>
        <shortName evidence="10">IPP transferase</shortName>
        <shortName evidence="10">IPPT</shortName>
        <shortName evidence="10">IPTase</shortName>
    </alternativeName>
</protein>
<proteinExistence type="inferred from homology"/>
<evidence type="ECO:0000256" key="6">
    <source>
        <dbReference type="ARBA" id="ARBA00022741"/>
    </source>
</evidence>
<evidence type="ECO:0000256" key="11">
    <source>
        <dbReference type="RuleBase" id="RU003783"/>
    </source>
</evidence>
<comment type="cofactor">
    <cofactor evidence="1 10">
        <name>Mg(2+)</name>
        <dbReference type="ChEBI" id="CHEBI:18420"/>
    </cofactor>
</comment>
<accession>A0A9W5VW65</accession>
<comment type="similarity">
    <text evidence="3 10 13">Belongs to the IPP transferase family.</text>
</comment>
<feature type="site" description="Interaction with substrate tRNA" evidence="10">
    <location>
        <position position="121"/>
    </location>
</feature>
<keyword evidence="6 10" id="KW-0547">Nucleotide-binding</keyword>
<comment type="caution">
    <text evidence="14">The sequence shown here is derived from an EMBL/GenBank/DDBJ whole genome shotgun (WGS) entry which is preliminary data.</text>
</comment>
<dbReference type="NCBIfam" id="TIGR00174">
    <property type="entry name" value="miaA"/>
    <property type="match status" value="1"/>
</dbReference>
<evidence type="ECO:0000256" key="2">
    <source>
        <dbReference type="ARBA" id="ARBA00003213"/>
    </source>
</evidence>
<reference evidence="14 15" key="1">
    <citation type="submission" date="2013-05" db="EMBL/GenBank/DDBJ databases">
        <title>The Genome Sequence of Actinomyces europaeus ACS-120-V-COL10B.</title>
        <authorList>
            <consortium name="The Broad Institute Genomics Platform"/>
            <person name="Earl A."/>
            <person name="Ward D."/>
            <person name="Feldgarden M."/>
            <person name="Gevers D."/>
            <person name="Saerens B."/>
            <person name="Vaneechoutte M."/>
            <person name="Walker B."/>
            <person name="Young S."/>
            <person name="Zeng Q."/>
            <person name="Gargeya S."/>
            <person name="Fitzgerald M."/>
            <person name="Haas B."/>
            <person name="Abouelleil A."/>
            <person name="Allen A.W."/>
            <person name="Alvarado L."/>
            <person name="Arachchi H.M."/>
            <person name="Berlin A.M."/>
            <person name="Chapman S.B."/>
            <person name="Gainer-Dewar J."/>
            <person name="Goldberg J."/>
            <person name="Griggs A."/>
            <person name="Gujja S."/>
            <person name="Hansen M."/>
            <person name="Howarth C."/>
            <person name="Imamovic A."/>
            <person name="Ireland A."/>
            <person name="Larimer J."/>
            <person name="McCowan C."/>
            <person name="Murphy C."/>
            <person name="Pearson M."/>
            <person name="Poon T.W."/>
            <person name="Priest M."/>
            <person name="Roberts A."/>
            <person name="Saif S."/>
            <person name="Shea T."/>
            <person name="Sisk P."/>
            <person name="Sykes S."/>
            <person name="Wortman J."/>
            <person name="Nusbaum C."/>
            <person name="Birren B."/>
        </authorList>
    </citation>
    <scope>NUCLEOTIDE SEQUENCE [LARGE SCALE GENOMIC DNA]</scope>
    <source>
        <strain evidence="14 15">ACS-120-V-Col10b</strain>
    </source>
</reference>
<comment type="subunit">
    <text evidence="10">Monomer.</text>
</comment>
<dbReference type="HAMAP" id="MF_00185">
    <property type="entry name" value="IPP_trans"/>
    <property type="match status" value="1"/>
</dbReference>
<evidence type="ECO:0000256" key="5">
    <source>
        <dbReference type="ARBA" id="ARBA00022694"/>
    </source>
</evidence>
<sequence length="300" mass="33304">MVLIGIVGATASGKSSLALHLARELAGAEIVSMDAFSLYKGMDIGTAKPSAAERAEVPHHQIDVLDIHQEASVARYQVSARKDVKAIEQRGNRAVAVGGSALYIHALFDKMEFPGTDPAVRARVEDSLEQCGQAALYRKLRELDPKATESIHPNDQRRTVRALEVIELTGRPFSATMPKREFVRPSILLGVRRSLEELDQRIAVRTEKMLEAGFVREVEDLMGQGLADTPTAVKATGYQPVMRHLGGEITLDEARELIELTTRQLVRKQMKWFRRDERIKWIEGSSSELLEQALAVAREG</sequence>
<evidence type="ECO:0000256" key="7">
    <source>
        <dbReference type="ARBA" id="ARBA00022840"/>
    </source>
</evidence>
<feature type="site" description="Interaction with substrate tRNA" evidence="10">
    <location>
        <position position="100"/>
    </location>
</feature>
<feature type="binding site" evidence="10">
    <location>
        <begin position="10"/>
        <end position="15"/>
    </location>
    <ligand>
        <name>substrate</name>
    </ligand>
</feature>
<dbReference type="GO" id="GO:0006400">
    <property type="term" value="P:tRNA modification"/>
    <property type="evidence" value="ECO:0007669"/>
    <property type="project" value="TreeGrafter"/>
</dbReference>